<dbReference type="EMBL" id="PDNV01000002">
    <property type="protein sequence ID" value="PLC55095.1"/>
    <property type="molecule type" value="Genomic_DNA"/>
</dbReference>
<dbReference type="AlphaFoldDB" id="A0A2N4UJD5"/>
<comment type="caution">
    <text evidence="1">The sequence shown here is derived from an EMBL/GenBank/DDBJ whole genome shotgun (WGS) entry which is preliminary data.</text>
</comment>
<sequence>MVERTLPYAVTLEDDVCLDNGFAQLVQSVSANALESLFASNEPATIQLSHVNRAFRWPGSGRKPRRRSPRTLRSHLQRIGHELIVKPMFVRRLQKIPT</sequence>
<keyword evidence="2" id="KW-1185">Reference proteome</keyword>
<organism evidence="1 2">
    <name type="scientific">Pollutimonas nitritireducens</name>
    <dbReference type="NCBI Taxonomy" id="2045209"/>
    <lineage>
        <taxon>Bacteria</taxon>
        <taxon>Pseudomonadati</taxon>
        <taxon>Pseudomonadota</taxon>
        <taxon>Betaproteobacteria</taxon>
        <taxon>Burkholderiales</taxon>
        <taxon>Alcaligenaceae</taxon>
        <taxon>Pollutimonas</taxon>
    </lineage>
</organism>
<dbReference type="RefSeq" id="WP_102068420.1">
    <property type="nucleotide sequence ID" value="NZ_PDNV01000002.1"/>
</dbReference>
<evidence type="ECO:0000313" key="2">
    <source>
        <dbReference type="Proteomes" id="UP000234328"/>
    </source>
</evidence>
<name>A0A2N4UJD5_9BURK</name>
<protein>
    <submittedName>
        <fullName evidence="1">Uncharacterized protein</fullName>
    </submittedName>
</protein>
<dbReference type="OrthoDB" id="119742at2"/>
<evidence type="ECO:0000313" key="1">
    <source>
        <dbReference type="EMBL" id="PLC55095.1"/>
    </source>
</evidence>
<accession>A0A2N4UJD5</accession>
<dbReference type="Proteomes" id="UP000234328">
    <property type="component" value="Unassembled WGS sequence"/>
</dbReference>
<proteinExistence type="predicted"/>
<reference evidence="1 2" key="1">
    <citation type="submission" date="2017-10" db="EMBL/GenBank/DDBJ databases">
        <title>Two draft genome sequences of Pusillimonas sp. strains isolated from a nitrate- and radionuclide-contaminated groundwater in Russia.</title>
        <authorList>
            <person name="Grouzdev D.S."/>
            <person name="Tourova T.P."/>
            <person name="Goeva M.A."/>
            <person name="Babich T.L."/>
            <person name="Sokolova D.S."/>
            <person name="Abdullin R."/>
            <person name="Poltaraus A.B."/>
            <person name="Toshchakov S.V."/>
            <person name="Nazina T.N."/>
        </authorList>
    </citation>
    <scope>NUCLEOTIDE SEQUENCE [LARGE SCALE GENOMIC DNA]</scope>
    <source>
        <strain evidence="1 2">JR1/69-2-13</strain>
    </source>
</reference>
<gene>
    <name evidence="1" type="ORF">CR155_02465</name>
</gene>